<feature type="transmembrane region" description="Helical" evidence="1">
    <location>
        <begin position="44"/>
        <end position="63"/>
    </location>
</feature>
<sequence length="310" mass="35571">MPIQKSGWNRLLLVTGFLMYLGVTLWLYHGLLHTLLLPTGMTEISVLWNYAVFVILVSVLFLFRNFIPNREIPKLRATWQNFGILLGSIVLTFGVAYVVWFHMASYMESLMQSKIFPMLSLAANARFINALLGIVVAAIFVSIAVWKLKGWRLQSFSLSWATGLLSLVLVLVSTLLVIVQDRLFSVKNLAFPNGNLVDVLVIFVSQFFINGLMEETYFRGYMFPQLLAWVRNPYLAAWIMIGFFDAAHIPQSIVAGHAVLSWWQWLLCCMFPYMPTGWLFWAIYYRTRSVLPGALFHTYITNWALAFLIN</sequence>
<organism evidence="3 4">
    <name type="scientific">Alicyclobacillus tolerans</name>
    <dbReference type="NCBI Taxonomy" id="90970"/>
    <lineage>
        <taxon>Bacteria</taxon>
        <taxon>Bacillati</taxon>
        <taxon>Bacillota</taxon>
        <taxon>Bacilli</taxon>
        <taxon>Bacillales</taxon>
        <taxon>Alicyclobacillaceae</taxon>
        <taxon>Alicyclobacillus</taxon>
    </lineage>
</organism>
<dbReference type="GO" id="GO:0006508">
    <property type="term" value="P:proteolysis"/>
    <property type="evidence" value="ECO:0007669"/>
    <property type="project" value="UniProtKB-KW"/>
</dbReference>
<dbReference type="Pfam" id="PF02517">
    <property type="entry name" value="Rce1-like"/>
    <property type="match status" value="1"/>
</dbReference>
<dbReference type="OrthoDB" id="1437285at2"/>
<feature type="domain" description="CAAX prenyl protease 2/Lysostaphin resistance protein A-like" evidence="2">
    <location>
        <begin position="199"/>
        <end position="299"/>
    </location>
</feature>
<keyword evidence="1" id="KW-1133">Transmembrane helix</keyword>
<feature type="transmembrane region" description="Helical" evidence="1">
    <location>
        <begin position="191"/>
        <end position="213"/>
    </location>
</feature>
<evidence type="ECO:0000313" key="3">
    <source>
        <dbReference type="EMBL" id="SHK85505.1"/>
    </source>
</evidence>
<feature type="transmembrane region" description="Helical" evidence="1">
    <location>
        <begin position="262"/>
        <end position="283"/>
    </location>
</feature>
<dbReference type="Proteomes" id="UP000184016">
    <property type="component" value="Unassembled WGS sequence"/>
</dbReference>
<dbReference type="EMBL" id="FRAF01000024">
    <property type="protein sequence ID" value="SHK85505.1"/>
    <property type="molecule type" value="Genomic_DNA"/>
</dbReference>
<keyword evidence="1" id="KW-0812">Transmembrane</keyword>
<name>A0A1M6VVU8_9BACL</name>
<dbReference type="STRING" id="1830138.SAMN05443507_12447"/>
<keyword evidence="1" id="KW-0472">Membrane</keyword>
<accession>A0A1M6VVU8</accession>
<feature type="transmembrane region" description="Helical" evidence="1">
    <location>
        <begin position="158"/>
        <end position="179"/>
    </location>
</feature>
<evidence type="ECO:0000256" key="1">
    <source>
        <dbReference type="SAM" id="Phobius"/>
    </source>
</evidence>
<keyword evidence="3" id="KW-0645">Protease</keyword>
<feature type="transmembrane region" description="Helical" evidence="1">
    <location>
        <begin position="127"/>
        <end position="146"/>
    </location>
</feature>
<feature type="transmembrane region" description="Helical" evidence="1">
    <location>
        <begin position="84"/>
        <end position="107"/>
    </location>
</feature>
<dbReference type="InterPro" id="IPR003675">
    <property type="entry name" value="Rce1/LyrA-like_dom"/>
</dbReference>
<feature type="transmembrane region" description="Helical" evidence="1">
    <location>
        <begin position="234"/>
        <end position="256"/>
    </location>
</feature>
<reference evidence="4" key="1">
    <citation type="submission" date="2016-11" db="EMBL/GenBank/DDBJ databases">
        <authorList>
            <person name="Varghese N."/>
            <person name="Submissions S."/>
        </authorList>
    </citation>
    <scope>NUCLEOTIDE SEQUENCE [LARGE SCALE GENOMIC DNA]</scope>
    <source>
        <strain evidence="4">USBA-503</strain>
    </source>
</reference>
<gene>
    <name evidence="3" type="ORF">SAMN05443507_12447</name>
</gene>
<proteinExistence type="predicted"/>
<evidence type="ECO:0000313" key="4">
    <source>
        <dbReference type="Proteomes" id="UP000184016"/>
    </source>
</evidence>
<dbReference type="RefSeq" id="WP_072874973.1">
    <property type="nucleotide sequence ID" value="NZ_FRAF01000024.1"/>
</dbReference>
<feature type="transmembrane region" description="Helical" evidence="1">
    <location>
        <begin position="290"/>
        <end position="309"/>
    </location>
</feature>
<dbReference type="GO" id="GO:0080120">
    <property type="term" value="P:CAAX-box protein maturation"/>
    <property type="evidence" value="ECO:0007669"/>
    <property type="project" value="UniProtKB-ARBA"/>
</dbReference>
<keyword evidence="3" id="KW-0378">Hydrolase</keyword>
<feature type="transmembrane region" description="Helical" evidence="1">
    <location>
        <begin position="12"/>
        <end position="32"/>
    </location>
</feature>
<dbReference type="AlphaFoldDB" id="A0A1M6VVU8"/>
<protein>
    <submittedName>
        <fullName evidence="3">CAAX protease self-immunity</fullName>
    </submittedName>
</protein>
<keyword evidence="4" id="KW-1185">Reference proteome</keyword>
<evidence type="ECO:0000259" key="2">
    <source>
        <dbReference type="Pfam" id="PF02517"/>
    </source>
</evidence>
<dbReference type="GO" id="GO:0004175">
    <property type="term" value="F:endopeptidase activity"/>
    <property type="evidence" value="ECO:0007669"/>
    <property type="project" value="UniProtKB-ARBA"/>
</dbReference>